<sequence>MNSCMEERRCCPQCHSSIVKGGSSDKAEPPPQSPRTISILGLFELSVGARPRPDGRSELAAARLAVSHVNRRNLLPGYALTLVTNDTKCDPGVGVDRLIHALYAPRAARMLMLL</sequence>
<keyword evidence="4" id="KW-0297">G-protein coupled receptor</keyword>
<evidence type="ECO:0000256" key="8">
    <source>
        <dbReference type="ARBA" id="ARBA00023224"/>
    </source>
</evidence>
<dbReference type="GO" id="GO:0004965">
    <property type="term" value="F:G protein-coupled GABA receptor activity"/>
    <property type="evidence" value="ECO:0007669"/>
    <property type="project" value="InterPro"/>
</dbReference>
<dbReference type="Pfam" id="PF01094">
    <property type="entry name" value="ANF_receptor"/>
    <property type="match status" value="1"/>
</dbReference>
<evidence type="ECO:0000256" key="4">
    <source>
        <dbReference type="ARBA" id="ARBA00023040"/>
    </source>
</evidence>
<evidence type="ECO:0000313" key="10">
    <source>
        <dbReference type="EMBL" id="CAG9129175.1"/>
    </source>
</evidence>
<dbReference type="SUPFAM" id="SSF53822">
    <property type="entry name" value="Periplasmic binding protein-like I"/>
    <property type="match status" value="1"/>
</dbReference>
<evidence type="ECO:0000256" key="7">
    <source>
        <dbReference type="ARBA" id="ARBA00023180"/>
    </source>
</evidence>
<keyword evidence="2" id="KW-0812">Transmembrane</keyword>
<comment type="subcellular location">
    <subcellularLocation>
        <location evidence="1">Membrane</location>
    </subcellularLocation>
</comment>
<feature type="domain" description="Receptor ligand binding region" evidence="9">
    <location>
        <begin position="59"/>
        <end position="97"/>
    </location>
</feature>
<evidence type="ECO:0000256" key="5">
    <source>
        <dbReference type="ARBA" id="ARBA00023136"/>
    </source>
</evidence>
<dbReference type="PANTHER" id="PTHR10519">
    <property type="entry name" value="GABA-B RECEPTOR"/>
    <property type="match status" value="1"/>
</dbReference>
<evidence type="ECO:0000256" key="3">
    <source>
        <dbReference type="ARBA" id="ARBA00022989"/>
    </source>
</evidence>
<keyword evidence="5" id="KW-0472">Membrane</keyword>
<protein>
    <submittedName>
        <fullName evidence="10">(diamondback moth) hypothetical protein</fullName>
    </submittedName>
</protein>
<dbReference type="PANTHER" id="PTHR10519:SF46">
    <property type="entry name" value="METABOTROPIC GABA-B RECEPTOR SUBTYPE 3, ISOFORM A"/>
    <property type="match status" value="1"/>
</dbReference>
<dbReference type="InterPro" id="IPR002455">
    <property type="entry name" value="GPCR3_GABA-B"/>
</dbReference>
<evidence type="ECO:0000256" key="2">
    <source>
        <dbReference type="ARBA" id="ARBA00022692"/>
    </source>
</evidence>
<dbReference type="Proteomes" id="UP000653454">
    <property type="component" value="Unassembled WGS sequence"/>
</dbReference>
<dbReference type="GO" id="GO:0007214">
    <property type="term" value="P:gamma-aminobutyric acid signaling pathway"/>
    <property type="evidence" value="ECO:0007669"/>
    <property type="project" value="TreeGrafter"/>
</dbReference>
<comment type="caution">
    <text evidence="10">The sequence shown here is derived from an EMBL/GenBank/DDBJ whole genome shotgun (WGS) entry which is preliminary data.</text>
</comment>
<keyword evidence="8" id="KW-0807">Transducer</keyword>
<keyword evidence="6" id="KW-0675">Receptor</keyword>
<dbReference type="InterPro" id="IPR001828">
    <property type="entry name" value="ANF_lig-bd_rcpt"/>
</dbReference>
<keyword evidence="7" id="KW-0325">Glycoprotein</keyword>
<dbReference type="AlphaFoldDB" id="A0A8S4FMG2"/>
<name>A0A8S4FMG2_PLUXY</name>
<evidence type="ECO:0000313" key="11">
    <source>
        <dbReference type="Proteomes" id="UP000653454"/>
    </source>
</evidence>
<keyword evidence="11" id="KW-1185">Reference proteome</keyword>
<gene>
    <name evidence="10" type="ORF">PLXY2_LOCUS9497</name>
</gene>
<evidence type="ECO:0000256" key="1">
    <source>
        <dbReference type="ARBA" id="ARBA00004370"/>
    </source>
</evidence>
<dbReference type="GO" id="GO:0038039">
    <property type="term" value="C:G protein-coupled receptor heterodimeric complex"/>
    <property type="evidence" value="ECO:0007669"/>
    <property type="project" value="TreeGrafter"/>
</dbReference>
<accession>A0A8S4FMG2</accession>
<dbReference type="InterPro" id="IPR028082">
    <property type="entry name" value="Peripla_BP_I"/>
</dbReference>
<reference evidence="10" key="1">
    <citation type="submission" date="2020-11" db="EMBL/GenBank/DDBJ databases">
        <authorList>
            <person name="Whiteford S."/>
        </authorList>
    </citation>
    <scope>NUCLEOTIDE SEQUENCE</scope>
</reference>
<proteinExistence type="predicted"/>
<dbReference type="EMBL" id="CAJHNJ030000037">
    <property type="protein sequence ID" value="CAG9129175.1"/>
    <property type="molecule type" value="Genomic_DNA"/>
</dbReference>
<evidence type="ECO:0000256" key="6">
    <source>
        <dbReference type="ARBA" id="ARBA00023170"/>
    </source>
</evidence>
<keyword evidence="3" id="KW-1133">Transmembrane helix</keyword>
<organism evidence="10 11">
    <name type="scientific">Plutella xylostella</name>
    <name type="common">Diamondback moth</name>
    <name type="synonym">Plutella maculipennis</name>
    <dbReference type="NCBI Taxonomy" id="51655"/>
    <lineage>
        <taxon>Eukaryota</taxon>
        <taxon>Metazoa</taxon>
        <taxon>Ecdysozoa</taxon>
        <taxon>Arthropoda</taxon>
        <taxon>Hexapoda</taxon>
        <taxon>Insecta</taxon>
        <taxon>Pterygota</taxon>
        <taxon>Neoptera</taxon>
        <taxon>Endopterygota</taxon>
        <taxon>Lepidoptera</taxon>
        <taxon>Glossata</taxon>
        <taxon>Ditrysia</taxon>
        <taxon>Yponomeutoidea</taxon>
        <taxon>Plutellidae</taxon>
        <taxon>Plutella</taxon>
    </lineage>
</organism>
<dbReference type="Gene3D" id="3.40.50.2300">
    <property type="match status" value="1"/>
</dbReference>
<evidence type="ECO:0000259" key="9">
    <source>
        <dbReference type="Pfam" id="PF01094"/>
    </source>
</evidence>